<protein>
    <recommendedName>
        <fullName evidence="1">FAR1 domain-containing protein</fullName>
    </recommendedName>
</protein>
<name>A0A2I1FY69_9GLOM</name>
<organism evidence="2 3">
    <name type="scientific">Rhizophagus irregularis</name>
    <dbReference type="NCBI Taxonomy" id="588596"/>
    <lineage>
        <taxon>Eukaryota</taxon>
        <taxon>Fungi</taxon>
        <taxon>Fungi incertae sedis</taxon>
        <taxon>Mucoromycota</taxon>
        <taxon>Glomeromycotina</taxon>
        <taxon>Glomeromycetes</taxon>
        <taxon>Glomerales</taxon>
        <taxon>Glomeraceae</taxon>
        <taxon>Rhizophagus</taxon>
    </lineage>
</organism>
<accession>A0A2I1FY69</accession>
<proteinExistence type="predicted"/>
<evidence type="ECO:0000313" key="2">
    <source>
        <dbReference type="EMBL" id="PKY39330.1"/>
    </source>
</evidence>
<sequence>MSNSESKIRWRDIVCSKSGISRKNKLQQTGQAVDNKSTRNRLSQRCNCTFFICGIKSEDHGLWIVVKINLSYNHNLVPIQLRKFMPDNQEISDNIKDKTLGLHKAGINITRIRDIIQYD</sequence>
<dbReference type="EMBL" id="LLXI01000060">
    <property type="protein sequence ID" value="PKY39330.1"/>
    <property type="molecule type" value="Genomic_DNA"/>
</dbReference>
<evidence type="ECO:0000313" key="3">
    <source>
        <dbReference type="Proteomes" id="UP000234323"/>
    </source>
</evidence>
<dbReference type="AlphaFoldDB" id="A0A2I1FY69"/>
<dbReference type="PANTHER" id="PTHR46328">
    <property type="entry name" value="FAR-RED IMPAIRED RESPONSIVE (FAR1) FAMILY PROTEIN-RELATED"/>
    <property type="match status" value="1"/>
</dbReference>
<dbReference type="InterPro" id="IPR004330">
    <property type="entry name" value="FAR1_DNA_bnd_dom"/>
</dbReference>
<dbReference type="Proteomes" id="UP000234323">
    <property type="component" value="Unassembled WGS sequence"/>
</dbReference>
<evidence type="ECO:0000259" key="1">
    <source>
        <dbReference type="Pfam" id="PF03101"/>
    </source>
</evidence>
<comment type="caution">
    <text evidence="2">The sequence shown here is derived from an EMBL/GenBank/DDBJ whole genome shotgun (WGS) entry which is preliminary data.</text>
</comment>
<reference evidence="2 3" key="1">
    <citation type="submission" date="2015-10" db="EMBL/GenBank/DDBJ databases">
        <title>Genome analyses suggest a sexual origin of heterokaryosis in a supposedly ancient asexual fungus.</title>
        <authorList>
            <person name="Ropars J."/>
            <person name="Sedzielewska K."/>
            <person name="Noel J."/>
            <person name="Charron P."/>
            <person name="Farinelli L."/>
            <person name="Marton T."/>
            <person name="Kruger M."/>
            <person name="Pelin A."/>
            <person name="Brachmann A."/>
            <person name="Corradi N."/>
        </authorList>
    </citation>
    <scope>NUCLEOTIDE SEQUENCE [LARGE SCALE GENOMIC DNA]</scope>
    <source>
        <strain evidence="2 3">A4</strain>
    </source>
</reference>
<feature type="domain" description="FAR1" evidence="1">
    <location>
        <begin position="3"/>
        <end position="78"/>
    </location>
</feature>
<dbReference type="Pfam" id="PF03101">
    <property type="entry name" value="FAR1"/>
    <property type="match status" value="1"/>
</dbReference>
<gene>
    <name evidence="2" type="ORF">RhiirA4_452511</name>
</gene>
<keyword evidence="3" id="KW-1185">Reference proteome</keyword>